<dbReference type="Gene3D" id="3.90.245.10">
    <property type="entry name" value="Ribonucleoside hydrolase-like"/>
    <property type="match status" value="1"/>
</dbReference>
<protein>
    <recommendedName>
        <fullName evidence="4">Inosine/uridine-preferring nucleoside hydrolase domain-containing protein</fullName>
    </recommendedName>
</protein>
<dbReference type="InterPro" id="IPR001910">
    <property type="entry name" value="Inosine/uridine_hydrolase_dom"/>
</dbReference>
<comment type="caution">
    <text evidence="5">The sequence shown here is derived from an EMBL/GenBank/DDBJ whole genome shotgun (WGS) entry which is preliminary data.</text>
</comment>
<dbReference type="Proteomes" id="UP001271007">
    <property type="component" value="Unassembled WGS sequence"/>
</dbReference>
<dbReference type="AlphaFoldDB" id="A0AAJ0GEW9"/>
<dbReference type="InterPro" id="IPR036452">
    <property type="entry name" value="Ribo_hydro-like"/>
</dbReference>
<keyword evidence="6" id="KW-1185">Reference proteome</keyword>
<dbReference type="GO" id="GO:0005829">
    <property type="term" value="C:cytosol"/>
    <property type="evidence" value="ECO:0007669"/>
    <property type="project" value="TreeGrafter"/>
</dbReference>
<organism evidence="5 6">
    <name type="scientific">Extremus antarcticus</name>
    <dbReference type="NCBI Taxonomy" id="702011"/>
    <lineage>
        <taxon>Eukaryota</taxon>
        <taxon>Fungi</taxon>
        <taxon>Dikarya</taxon>
        <taxon>Ascomycota</taxon>
        <taxon>Pezizomycotina</taxon>
        <taxon>Dothideomycetes</taxon>
        <taxon>Dothideomycetidae</taxon>
        <taxon>Mycosphaerellales</taxon>
        <taxon>Extremaceae</taxon>
        <taxon>Extremus</taxon>
    </lineage>
</organism>
<feature type="domain" description="Inosine/uridine-preferring nucleoside hydrolase" evidence="4">
    <location>
        <begin position="6"/>
        <end position="59"/>
    </location>
</feature>
<evidence type="ECO:0000313" key="6">
    <source>
        <dbReference type="Proteomes" id="UP001271007"/>
    </source>
</evidence>
<keyword evidence="2" id="KW-0378">Hydrolase</keyword>
<dbReference type="InterPro" id="IPR023186">
    <property type="entry name" value="IUNH"/>
</dbReference>
<reference evidence="5" key="1">
    <citation type="submission" date="2023-04" db="EMBL/GenBank/DDBJ databases">
        <title>Black Yeasts Isolated from many extreme environments.</title>
        <authorList>
            <person name="Coleine C."/>
            <person name="Stajich J.E."/>
            <person name="Selbmann L."/>
        </authorList>
    </citation>
    <scope>NUCLEOTIDE SEQUENCE</scope>
    <source>
        <strain evidence="5">CCFEE 5312</strain>
    </source>
</reference>
<evidence type="ECO:0000256" key="1">
    <source>
        <dbReference type="ARBA" id="ARBA00009176"/>
    </source>
</evidence>
<evidence type="ECO:0000259" key="4">
    <source>
        <dbReference type="Pfam" id="PF01156"/>
    </source>
</evidence>
<comment type="similarity">
    <text evidence="1">Belongs to the IUNH family.</text>
</comment>
<dbReference type="Pfam" id="PF01156">
    <property type="entry name" value="IU_nuc_hydro"/>
    <property type="match status" value="1"/>
</dbReference>
<gene>
    <name evidence="5" type="ORF">LTR09_002712</name>
</gene>
<evidence type="ECO:0000313" key="5">
    <source>
        <dbReference type="EMBL" id="KAK3056205.1"/>
    </source>
</evidence>
<dbReference type="SUPFAM" id="SSF53590">
    <property type="entry name" value="Nucleoside hydrolase"/>
    <property type="match status" value="1"/>
</dbReference>
<dbReference type="GO" id="GO:0006152">
    <property type="term" value="P:purine nucleoside catabolic process"/>
    <property type="evidence" value="ECO:0007669"/>
    <property type="project" value="TreeGrafter"/>
</dbReference>
<proteinExistence type="inferred from homology"/>
<evidence type="ECO:0000256" key="3">
    <source>
        <dbReference type="ARBA" id="ARBA00023295"/>
    </source>
</evidence>
<sequence>MAPRKIIIDTDPGVDDILAILLACAALPSELEILLISATYGNIDVQSCLRNVVSLFYHIEKEIAWRRSVGREPGFDAMRKSKPIVAVGPDHPLMDQKLMADFFRKLRGE</sequence>
<evidence type="ECO:0000256" key="2">
    <source>
        <dbReference type="ARBA" id="ARBA00022801"/>
    </source>
</evidence>
<dbReference type="PANTHER" id="PTHR12304">
    <property type="entry name" value="INOSINE-URIDINE PREFERRING NUCLEOSIDE HYDROLASE"/>
    <property type="match status" value="1"/>
</dbReference>
<dbReference type="EMBL" id="JAWDJX010000006">
    <property type="protein sequence ID" value="KAK3056205.1"/>
    <property type="molecule type" value="Genomic_DNA"/>
</dbReference>
<name>A0AAJ0GEW9_9PEZI</name>
<dbReference type="PANTHER" id="PTHR12304:SF56">
    <property type="entry name" value="HYDROLASE, PUTATIVE (AFU_ORTHOLOGUE AFUA_1G11790)-RELATED"/>
    <property type="match status" value="1"/>
</dbReference>
<keyword evidence="3" id="KW-0326">Glycosidase</keyword>
<dbReference type="GO" id="GO:0008477">
    <property type="term" value="F:purine nucleosidase activity"/>
    <property type="evidence" value="ECO:0007669"/>
    <property type="project" value="TreeGrafter"/>
</dbReference>
<accession>A0AAJ0GEW9</accession>